<sequence>RTGHRRLGDGKSACGGGGCRRRLPRGAPSLAARGALPGVVALLRVHGAARPWPAHQLRPRRGGHLLRRRDAQPLAAAAARRPAAAGGRRTSSPVAAPALGWQLRRRREGLRGPGRWRSCLVAAVLPEALLDRPG</sequence>
<feature type="compositionally biased region" description="Low complexity" evidence="1">
    <location>
        <begin position="72"/>
        <end position="89"/>
    </location>
</feature>
<reference evidence="2" key="1">
    <citation type="submission" date="2023-10" db="EMBL/GenBank/DDBJ databases">
        <authorList>
            <person name="Chen Y."/>
            <person name="Shah S."/>
            <person name="Dougan E. K."/>
            <person name="Thang M."/>
            <person name="Chan C."/>
        </authorList>
    </citation>
    <scope>NUCLEOTIDE SEQUENCE [LARGE SCALE GENOMIC DNA]</scope>
</reference>
<feature type="compositionally biased region" description="Basic residues" evidence="1">
    <location>
        <begin position="57"/>
        <end position="67"/>
    </location>
</feature>
<comment type="caution">
    <text evidence="2">The sequence shown here is derived from an EMBL/GenBank/DDBJ whole genome shotgun (WGS) entry which is preliminary data.</text>
</comment>
<dbReference type="EMBL" id="CAUYUJ010020800">
    <property type="protein sequence ID" value="CAK0900557.1"/>
    <property type="molecule type" value="Genomic_DNA"/>
</dbReference>
<proteinExistence type="predicted"/>
<feature type="region of interest" description="Disordered" evidence="1">
    <location>
        <begin position="54"/>
        <end position="94"/>
    </location>
</feature>
<evidence type="ECO:0000313" key="2">
    <source>
        <dbReference type="EMBL" id="CAK0900557.1"/>
    </source>
</evidence>
<evidence type="ECO:0000256" key="1">
    <source>
        <dbReference type="SAM" id="MobiDB-lite"/>
    </source>
</evidence>
<name>A0ABN9XLN3_9DINO</name>
<evidence type="ECO:0000313" key="3">
    <source>
        <dbReference type="Proteomes" id="UP001189429"/>
    </source>
</evidence>
<dbReference type="Proteomes" id="UP001189429">
    <property type="component" value="Unassembled WGS sequence"/>
</dbReference>
<gene>
    <name evidence="2" type="ORF">PCOR1329_LOCUS77801</name>
</gene>
<feature type="non-terminal residue" evidence="2">
    <location>
        <position position="134"/>
    </location>
</feature>
<organism evidence="2 3">
    <name type="scientific">Prorocentrum cordatum</name>
    <dbReference type="NCBI Taxonomy" id="2364126"/>
    <lineage>
        <taxon>Eukaryota</taxon>
        <taxon>Sar</taxon>
        <taxon>Alveolata</taxon>
        <taxon>Dinophyceae</taxon>
        <taxon>Prorocentrales</taxon>
        <taxon>Prorocentraceae</taxon>
        <taxon>Prorocentrum</taxon>
    </lineage>
</organism>
<feature type="non-terminal residue" evidence="2">
    <location>
        <position position="1"/>
    </location>
</feature>
<keyword evidence="3" id="KW-1185">Reference proteome</keyword>
<protein>
    <submittedName>
        <fullName evidence="2">Uncharacterized protein</fullName>
    </submittedName>
</protein>
<accession>A0ABN9XLN3</accession>